<dbReference type="AlphaFoldDB" id="A0AAD9LW35"/>
<feature type="compositionally biased region" description="Polar residues" evidence="1">
    <location>
        <begin position="36"/>
        <end position="50"/>
    </location>
</feature>
<keyword evidence="3" id="KW-1185">Reference proteome</keyword>
<name>A0AAD9LW35_9PEZI</name>
<protein>
    <submittedName>
        <fullName evidence="2">Uncharacterized protein</fullName>
    </submittedName>
</protein>
<gene>
    <name evidence="2" type="ORF">LX32DRAFT_645216</name>
</gene>
<comment type="caution">
    <text evidence="2">The sequence shown here is derived from an EMBL/GenBank/DDBJ whole genome shotgun (WGS) entry which is preliminary data.</text>
</comment>
<proteinExistence type="predicted"/>
<evidence type="ECO:0000313" key="3">
    <source>
        <dbReference type="Proteomes" id="UP001232148"/>
    </source>
</evidence>
<dbReference type="Proteomes" id="UP001232148">
    <property type="component" value="Unassembled WGS sequence"/>
</dbReference>
<dbReference type="EMBL" id="MU843026">
    <property type="protein sequence ID" value="KAK2022782.1"/>
    <property type="molecule type" value="Genomic_DNA"/>
</dbReference>
<sequence>MDGMCDGLSFLEVLTFVDEAWRCGPRGRGRRAENPQRPSLPQAASDTSTARMGRTAKFGRPARSPDDGHEAGFWVT</sequence>
<feature type="region of interest" description="Disordered" evidence="1">
    <location>
        <begin position="24"/>
        <end position="76"/>
    </location>
</feature>
<accession>A0AAD9LW35</accession>
<evidence type="ECO:0000313" key="2">
    <source>
        <dbReference type="EMBL" id="KAK2022782.1"/>
    </source>
</evidence>
<reference evidence="2" key="1">
    <citation type="submission" date="2021-06" db="EMBL/GenBank/DDBJ databases">
        <title>Comparative genomics, transcriptomics and evolutionary studies reveal genomic signatures of adaptation to plant cell wall in hemibiotrophic fungi.</title>
        <authorList>
            <consortium name="DOE Joint Genome Institute"/>
            <person name="Baroncelli R."/>
            <person name="Diaz J.F."/>
            <person name="Benocci T."/>
            <person name="Peng M."/>
            <person name="Battaglia E."/>
            <person name="Haridas S."/>
            <person name="Andreopoulos W."/>
            <person name="Labutti K."/>
            <person name="Pangilinan J."/>
            <person name="Floch G.L."/>
            <person name="Makela M.R."/>
            <person name="Henrissat B."/>
            <person name="Grigoriev I.V."/>
            <person name="Crouch J.A."/>
            <person name="De Vries R.P."/>
            <person name="Sukno S.A."/>
            <person name="Thon M.R."/>
        </authorList>
    </citation>
    <scope>NUCLEOTIDE SEQUENCE</scope>
    <source>
        <strain evidence="2">MAFF235873</strain>
    </source>
</reference>
<organism evidence="2 3">
    <name type="scientific">Colletotrichum zoysiae</name>
    <dbReference type="NCBI Taxonomy" id="1216348"/>
    <lineage>
        <taxon>Eukaryota</taxon>
        <taxon>Fungi</taxon>
        <taxon>Dikarya</taxon>
        <taxon>Ascomycota</taxon>
        <taxon>Pezizomycotina</taxon>
        <taxon>Sordariomycetes</taxon>
        <taxon>Hypocreomycetidae</taxon>
        <taxon>Glomerellales</taxon>
        <taxon>Glomerellaceae</taxon>
        <taxon>Colletotrichum</taxon>
        <taxon>Colletotrichum graminicola species complex</taxon>
    </lineage>
</organism>
<evidence type="ECO:0000256" key="1">
    <source>
        <dbReference type="SAM" id="MobiDB-lite"/>
    </source>
</evidence>